<protein>
    <submittedName>
        <fullName evidence="1">Phytoene dehydrogenase-like protein</fullName>
    </submittedName>
</protein>
<keyword evidence="2" id="KW-1185">Reference proteome</keyword>
<reference evidence="1 2" key="1">
    <citation type="journal article" date="2014" name="PLoS ONE">
        <title>An emerging Mycoplasma associated with trichomoniasis, vaginal infection and disease.</title>
        <authorList>
            <consortium name="Vaginal Microbiome Consortium"/>
            <person name="Fettweis J.M."/>
            <person name="Serrano M.G."/>
            <person name="Huang B."/>
            <person name="Brooks J.P."/>
            <person name="Glascock A.L."/>
            <person name="Sheth N.U."/>
            <person name="Strauss J.F.III."/>
            <person name="Jefferson K.K."/>
            <person name="Buck G.A."/>
        </authorList>
    </citation>
    <scope>NUCLEOTIDE SEQUENCE [LARGE SCALE GENOMIC DNA]</scope>
    <source>
        <strain evidence="1 2">VCU_M1</strain>
    </source>
</reference>
<name>A0A097STG3_9BACT</name>
<dbReference type="EMBL" id="CP007711">
    <property type="protein sequence ID" value="AIV03874.1"/>
    <property type="molecule type" value="Genomic_DNA"/>
</dbReference>
<proteinExistence type="predicted"/>
<gene>
    <name evidence="1" type="ORF">MGM1_5130</name>
</gene>
<dbReference type="Gene3D" id="3.50.50.60">
    <property type="entry name" value="FAD/NAD(P)-binding domain"/>
    <property type="match status" value="2"/>
</dbReference>
<sequence>MKQNLKYDAIIVGAGSGGLTCAIELAKTKKRVLVIERHNLPGGRCSSFCRGRFEFEASLPHLHFVSNAGFLNRLFTSYGFMNEIKWIKIQNGYEYIEGDFHYLLPLNLNQFVRDMKQIEPNNEKPLKWLIEQAKHDYDLINQANYDFKKIIHKSVNQVFDEINLTGIARNIISNYWMYLGCDLNSTNFSLFIAHWYQYMNQMTLIPKNRSHEISVHLEKKFRELGGEIWFNTTVDEILIKDHQVNGVRIDNKQIINAPIVVANIASQYVIDQLIKEKPACILNHKYNKTNISVFLGLNKSFSDLGIKHYNYLINKNDNYKDQSNIMQSLNENHSLTAQCLSVLDETMCFKGSCLLTLNTFVNENVWNQINIKDYFKVKETVGLNLIESFEKATGIKLKPYVEDVEIATAISYGHFINSPDGVSNGYINQPLINHDNHIIKNLYFVGKFASNLPSHAFAYINGYLTAQLIKKEHQF</sequence>
<evidence type="ECO:0000313" key="1">
    <source>
        <dbReference type="EMBL" id="AIV03874.1"/>
    </source>
</evidence>
<dbReference type="HOGENOM" id="CLU_019722_1_1_14"/>
<dbReference type="InterPro" id="IPR036188">
    <property type="entry name" value="FAD/NAD-bd_sf"/>
</dbReference>
<accession>A0A097STG3</accession>
<dbReference type="Proteomes" id="UP000030066">
    <property type="component" value="Chromosome"/>
</dbReference>
<dbReference type="PANTHER" id="PTHR43734">
    <property type="entry name" value="PHYTOENE DESATURASE"/>
    <property type="match status" value="1"/>
</dbReference>
<organism evidence="1 2">
    <name type="scientific">Candidatus Malacoplasma girerdii</name>
    <dbReference type="NCBI Taxonomy" id="1318617"/>
    <lineage>
        <taxon>Bacteria</taxon>
        <taxon>Bacillati</taxon>
        <taxon>Mycoplasmatota</taxon>
        <taxon>Mycoplasmoidales</taxon>
        <taxon>Mycoplasmoidaceae</taxon>
        <taxon>Malacoplasma</taxon>
    </lineage>
</organism>
<evidence type="ECO:0000313" key="2">
    <source>
        <dbReference type="Proteomes" id="UP000030066"/>
    </source>
</evidence>
<dbReference type="eggNOG" id="COG1233">
    <property type="taxonomic scope" value="Bacteria"/>
</dbReference>
<dbReference type="PANTHER" id="PTHR43734:SF4">
    <property type="entry name" value="AMINE OXIDASE DOMAIN-CONTAINING PROTEIN"/>
    <property type="match status" value="1"/>
</dbReference>
<dbReference type="AlphaFoldDB" id="A0A097STG3"/>
<dbReference type="Pfam" id="PF13450">
    <property type="entry name" value="NAD_binding_8"/>
    <property type="match status" value="1"/>
</dbReference>
<dbReference type="KEGG" id="mgj:MGM1_5130"/>
<dbReference type="STRING" id="1318617.MGM1_5130"/>
<dbReference type="SUPFAM" id="SSF51905">
    <property type="entry name" value="FAD/NAD(P)-binding domain"/>
    <property type="match status" value="1"/>
</dbReference>